<organism evidence="12 13">
    <name type="scientific">Senna tora</name>
    <dbReference type="NCBI Taxonomy" id="362788"/>
    <lineage>
        <taxon>Eukaryota</taxon>
        <taxon>Viridiplantae</taxon>
        <taxon>Streptophyta</taxon>
        <taxon>Embryophyta</taxon>
        <taxon>Tracheophyta</taxon>
        <taxon>Spermatophyta</taxon>
        <taxon>Magnoliopsida</taxon>
        <taxon>eudicotyledons</taxon>
        <taxon>Gunneridae</taxon>
        <taxon>Pentapetalae</taxon>
        <taxon>rosids</taxon>
        <taxon>fabids</taxon>
        <taxon>Fabales</taxon>
        <taxon>Fabaceae</taxon>
        <taxon>Caesalpinioideae</taxon>
        <taxon>Cassia clade</taxon>
        <taxon>Senna</taxon>
    </lineage>
</organism>
<keyword evidence="6 12" id="KW-0418">Kinase</keyword>
<evidence type="ECO:0000256" key="10">
    <source>
        <dbReference type="SAM" id="MobiDB-lite"/>
    </source>
</evidence>
<comment type="caution">
    <text evidence="12">The sequence shown here is derived from an EMBL/GenBank/DDBJ whole genome shotgun (WGS) entry which is preliminary data.</text>
</comment>
<dbReference type="PANTHER" id="PTHR45637">
    <property type="entry name" value="FLIPPASE KINASE 1-RELATED"/>
    <property type="match status" value="1"/>
</dbReference>
<dbReference type="OrthoDB" id="432483at2759"/>
<keyword evidence="7" id="KW-0067">ATP-binding</keyword>
<proteinExistence type="inferred from homology"/>
<evidence type="ECO:0000256" key="1">
    <source>
        <dbReference type="ARBA" id="ARBA00009903"/>
    </source>
</evidence>
<evidence type="ECO:0000256" key="6">
    <source>
        <dbReference type="ARBA" id="ARBA00022777"/>
    </source>
</evidence>
<dbReference type="FunFam" id="1.10.510.10:FF:000277">
    <property type="entry name" value="protein kinase PINOID"/>
    <property type="match status" value="1"/>
</dbReference>
<keyword evidence="5" id="KW-0547">Nucleotide-binding</keyword>
<evidence type="ECO:0000256" key="5">
    <source>
        <dbReference type="ARBA" id="ARBA00022741"/>
    </source>
</evidence>
<reference evidence="12" key="1">
    <citation type="submission" date="2020-09" db="EMBL/GenBank/DDBJ databases">
        <title>Genome-Enabled Discovery of Anthraquinone Biosynthesis in Senna tora.</title>
        <authorList>
            <person name="Kang S.-H."/>
            <person name="Pandey R.P."/>
            <person name="Lee C.-M."/>
            <person name="Sim J.-S."/>
            <person name="Jeong J.-T."/>
            <person name="Choi B.-S."/>
            <person name="Jung M."/>
            <person name="Ginzburg D."/>
            <person name="Zhao K."/>
            <person name="Won S.Y."/>
            <person name="Oh T.-J."/>
            <person name="Yu Y."/>
            <person name="Kim N.-H."/>
            <person name="Lee O.R."/>
            <person name="Lee T.-H."/>
            <person name="Bashyal P."/>
            <person name="Kim T.-S."/>
            <person name="Lee W.-H."/>
            <person name="Kawkins C."/>
            <person name="Kim C.-K."/>
            <person name="Kim J.S."/>
            <person name="Ahn B.O."/>
            <person name="Rhee S.Y."/>
            <person name="Sohng J.K."/>
        </authorList>
    </citation>
    <scope>NUCLEOTIDE SEQUENCE</scope>
    <source>
        <tissue evidence="12">Leaf</tissue>
    </source>
</reference>
<evidence type="ECO:0000313" key="12">
    <source>
        <dbReference type="EMBL" id="KAF7838668.1"/>
    </source>
</evidence>
<keyword evidence="4" id="KW-0808">Transferase</keyword>
<dbReference type="EC" id="2.7.11.1" evidence="2"/>
<dbReference type="Gene3D" id="3.30.200.20">
    <property type="entry name" value="Phosphorylase Kinase, domain 1"/>
    <property type="match status" value="1"/>
</dbReference>
<evidence type="ECO:0000256" key="8">
    <source>
        <dbReference type="ARBA" id="ARBA00047899"/>
    </source>
</evidence>
<evidence type="ECO:0000259" key="11">
    <source>
        <dbReference type="PROSITE" id="PS50011"/>
    </source>
</evidence>
<dbReference type="CDD" id="cd05574">
    <property type="entry name" value="STKc_phototropin_like"/>
    <property type="match status" value="1"/>
</dbReference>
<evidence type="ECO:0000313" key="13">
    <source>
        <dbReference type="Proteomes" id="UP000634136"/>
    </source>
</evidence>
<dbReference type="FunFam" id="1.10.510.10:FF:000020">
    <property type="entry name" value="serine/threonine-protein kinase D6PK-like"/>
    <property type="match status" value="1"/>
</dbReference>
<comment type="similarity">
    <text evidence="1">Belongs to the protein kinase superfamily. AGC Ser/Thr protein kinase family.</text>
</comment>
<dbReference type="GO" id="GO:0005524">
    <property type="term" value="F:ATP binding"/>
    <property type="evidence" value="ECO:0007669"/>
    <property type="project" value="UniProtKB-KW"/>
</dbReference>
<dbReference type="Proteomes" id="UP000634136">
    <property type="component" value="Unassembled WGS sequence"/>
</dbReference>
<evidence type="ECO:0000256" key="3">
    <source>
        <dbReference type="ARBA" id="ARBA00022527"/>
    </source>
</evidence>
<dbReference type="EMBL" id="JAAIUW010000003">
    <property type="protein sequence ID" value="KAF7838668.1"/>
    <property type="molecule type" value="Genomic_DNA"/>
</dbReference>
<dbReference type="AlphaFoldDB" id="A0A834X5N6"/>
<dbReference type="InterPro" id="IPR008271">
    <property type="entry name" value="Ser/Thr_kinase_AS"/>
</dbReference>
<protein>
    <recommendedName>
        <fullName evidence="2">non-specific serine/threonine protein kinase</fullName>
        <ecNumber evidence="2">2.7.11.1</ecNumber>
    </recommendedName>
</protein>
<feature type="compositionally biased region" description="Low complexity" evidence="10">
    <location>
        <begin position="28"/>
        <end position="47"/>
    </location>
</feature>
<dbReference type="Gene3D" id="1.10.510.10">
    <property type="entry name" value="Transferase(Phosphotransferase) domain 1"/>
    <property type="match status" value="1"/>
</dbReference>
<keyword evidence="13" id="KW-1185">Reference proteome</keyword>
<dbReference type="InterPro" id="IPR000719">
    <property type="entry name" value="Prot_kinase_dom"/>
</dbReference>
<dbReference type="Pfam" id="PF00069">
    <property type="entry name" value="Pkinase"/>
    <property type="match status" value="2"/>
</dbReference>
<dbReference type="PROSITE" id="PS00108">
    <property type="entry name" value="PROTEIN_KINASE_ST"/>
    <property type="match status" value="1"/>
</dbReference>
<dbReference type="SMART" id="SM00220">
    <property type="entry name" value="S_TKc"/>
    <property type="match status" value="1"/>
</dbReference>
<feature type="region of interest" description="Disordered" evidence="10">
    <location>
        <begin position="1"/>
        <end position="59"/>
    </location>
</feature>
<evidence type="ECO:0000256" key="4">
    <source>
        <dbReference type="ARBA" id="ARBA00022679"/>
    </source>
</evidence>
<accession>A0A834X5N6</accession>
<dbReference type="GO" id="GO:0048825">
    <property type="term" value="P:cotyledon development"/>
    <property type="evidence" value="ECO:0007669"/>
    <property type="project" value="UniProtKB-ARBA"/>
</dbReference>
<comment type="catalytic activity">
    <reaction evidence="9">
        <text>L-seryl-[protein] + ATP = O-phospho-L-seryl-[protein] + ADP + H(+)</text>
        <dbReference type="Rhea" id="RHEA:17989"/>
        <dbReference type="Rhea" id="RHEA-COMP:9863"/>
        <dbReference type="Rhea" id="RHEA-COMP:11604"/>
        <dbReference type="ChEBI" id="CHEBI:15378"/>
        <dbReference type="ChEBI" id="CHEBI:29999"/>
        <dbReference type="ChEBI" id="CHEBI:30616"/>
        <dbReference type="ChEBI" id="CHEBI:83421"/>
        <dbReference type="ChEBI" id="CHEBI:456216"/>
        <dbReference type="EC" id="2.7.11.1"/>
    </reaction>
</comment>
<evidence type="ECO:0000256" key="9">
    <source>
        <dbReference type="ARBA" id="ARBA00048679"/>
    </source>
</evidence>
<sequence>MASTIVTPRDESDNDSFSSRNHHHHRSSSSSHSACSSATAATTTSSRSTHKPHKAANEDAAWEAMRRLRLRKGPHPVGLEDFRVVRRLGGGDMGNVYLCRIRKAAPAARGYGDDDDDEHVYYAMKVVDREAVAMRNKLKRAEMEKEILSIVDHPFLPTLYAEFEASHFSCYLMEFCPGGDLYAARLRQPGSRFSVSSAKFYAAEIVVALEYLHMMGIVYRDLKPENVLVRHDGHIMLSDFDLSLKTDVVPKLLLTPKTTSSSPSPPPSSSPLLSCFSTKPRRHKTTPSSSSSSAVVVVVAEPTSTTTRSKSLVGTHEYLAPEVISGEGHGGEVDWWTLGVLLYELLYGITPFKGETNERTLRNIMKQPVRFPKTKMKERDDREEMKVVEDLIRKLLVKNPKKRMGSWMGAAEIKRHEFFEGVNWALIRWAGPPEVPPSGNYCRGFDLKKKGNSGVLVPKGRKEKERGNNNEAFRITSGGGHYHHFDYF</sequence>
<name>A0A834X5N6_9FABA</name>
<keyword evidence="3" id="KW-0723">Serine/threonine-protein kinase</keyword>
<evidence type="ECO:0000256" key="2">
    <source>
        <dbReference type="ARBA" id="ARBA00012513"/>
    </source>
</evidence>
<feature type="region of interest" description="Disordered" evidence="10">
    <location>
        <begin position="255"/>
        <end position="293"/>
    </location>
</feature>
<feature type="domain" description="Protein kinase" evidence="11">
    <location>
        <begin position="82"/>
        <end position="419"/>
    </location>
</feature>
<gene>
    <name evidence="12" type="ORF">G2W53_007150</name>
</gene>
<dbReference type="InterPro" id="IPR011009">
    <property type="entry name" value="Kinase-like_dom_sf"/>
</dbReference>
<comment type="catalytic activity">
    <reaction evidence="8">
        <text>L-threonyl-[protein] + ATP = O-phospho-L-threonyl-[protein] + ADP + H(+)</text>
        <dbReference type="Rhea" id="RHEA:46608"/>
        <dbReference type="Rhea" id="RHEA-COMP:11060"/>
        <dbReference type="Rhea" id="RHEA-COMP:11605"/>
        <dbReference type="ChEBI" id="CHEBI:15378"/>
        <dbReference type="ChEBI" id="CHEBI:30013"/>
        <dbReference type="ChEBI" id="CHEBI:30616"/>
        <dbReference type="ChEBI" id="CHEBI:61977"/>
        <dbReference type="ChEBI" id="CHEBI:456216"/>
        <dbReference type="EC" id="2.7.11.1"/>
    </reaction>
</comment>
<evidence type="ECO:0000256" key="7">
    <source>
        <dbReference type="ARBA" id="ARBA00022840"/>
    </source>
</evidence>
<dbReference type="PROSITE" id="PS50011">
    <property type="entry name" value="PROTEIN_KINASE_DOM"/>
    <property type="match status" value="1"/>
</dbReference>
<dbReference type="SUPFAM" id="SSF56112">
    <property type="entry name" value="Protein kinase-like (PK-like)"/>
    <property type="match status" value="1"/>
</dbReference>
<dbReference type="GO" id="GO:0004674">
    <property type="term" value="F:protein serine/threonine kinase activity"/>
    <property type="evidence" value="ECO:0007669"/>
    <property type="project" value="UniProtKB-KW"/>
</dbReference>